<dbReference type="Gene3D" id="1.10.287.470">
    <property type="entry name" value="Helix hairpin bin"/>
    <property type="match status" value="3"/>
</dbReference>
<dbReference type="Pfam" id="PF25954">
    <property type="entry name" value="Beta-barrel_RND_2"/>
    <property type="match status" value="1"/>
</dbReference>
<dbReference type="AlphaFoldDB" id="A0A1I4PKC0"/>
<organism evidence="6 7">
    <name type="scientific">Salibacterium qingdaonense</name>
    <dbReference type="NCBI Taxonomy" id="266892"/>
    <lineage>
        <taxon>Bacteria</taxon>
        <taxon>Bacillati</taxon>
        <taxon>Bacillota</taxon>
        <taxon>Bacilli</taxon>
        <taxon>Bacillales</taxon>
        <taxon>Bacillaceae</taxon>
    </lineage>
</organism>
<dbReference type="Proteomes" id="UP000199668">
    <property type="component" value="Unassembled WGS sequence"/>
</dbReference>
<feature type="domain" description="Multidrug resistance protein MdtA-like alpha-helical hairpin" evidence="4">
    <location>
        <begin position="199"/>
        <end position="261"/>
    </location>
</feature>
<protein>
    <submittedName>
        <fullName evidence="6">RND family efflux transporter, MFP subunit</fullName>
    </submittedName>
</protein>
<name>A0A1I4PKC0_9BACI</name>
<reference evidence="6 7" key="1">
    <citation type="submission" date="2016-10" db="EMBL/GenBank/DDBJ databases">
        <authorList>
            <person name="de Groot N.N."/>
        </authorList>
    </citation>
    <scope>NUCLEOTIDE SEQUENCE [LARGE SCALE GENOMIC DNA]</scope>
    <source>
        <strain evidence="6 7">CGMCC 1.6134</strain>
    </source>
</reference>
<evidence type="ECO:0000256" key="1">
    <source>
        <dbReference type="ARBA" id="ARBA00009477"/>
    </source>
</evidence>
<evidence type="ECO:0000256" key="3">
    <source>
        <dbReference type="SAM" id="MobiDB-lite"/>
    </source>
</evidence>
<dbReference type="STRING" id="266892.SAMN04488054_1286"/>
<feature type="compositionally biased region" description="Low complexity" evidence="3">
    <location>
        <begin position="522"/>
        <end position="531"/>
    </location>
</feature>
<evidence type="ECO:0000259" key="4">
    <source>
        <dbReference type="Pfam" id="PF25876"/>
    </source>
</evidence>
<proteinExistence type="inferred from homology"/>
<dbReference type="Gene3D" id="2.40.30.170">
    <property type="match status" value="1"/>
</dbReference>
<evidence type="ECO:0000313" key="6">
    <source>
        <dbReference type="EMBL" id="SFM28251.1"/>
    </source>
</evidence>
<gene>
    <name evidence="6" type="ORF">SAMN04488054_1286</name>
</gene>
<accession>A0A1I4PKC0</accession>
<dbReference type="SUPFAM" id="SSF111369">
    <property type="entry name" value="HlyD-like secretion proteins"/>
    <property type="match status" value="2"/>
</dbReference>
<dbReference type="Gene3D" id="2.40.420.20">
    <property type="match status" value="1"/>
</dbReference>
<dbReference type="OrthoDB" id="2456449at2"/>
<dbReference type="GO" id="GO:0015562">
    <property type="term" value="F:efflux transmembrane transporter activity"/>
    <property type="evidence" value="ECO:0007669"/>
    <property type="project" value="TreeGrafter"/>
</dbReference>
<dbReference type="Gene3D" id="2.40.50.100">
    <property type="match status" value="2"/>
</dbReference>
<dbReference type="PRINTS" id="PR01490">
    <property type="entry name" value="RTXTOXIND"/>
</dbReference>
<dbReference type="RefSeq" id="WP_090927974.1">
    <property type="nucleotide sequence ID" value="NZ_FOTY01000028.1"/>
</dbReference>
<dbReference type="NCBIfam" id="TIGR01730">
    <property type="entry name" value="RND_mfp"/>
    <property type="match status" value="1"/>
</dbReference>
<dbReference type="PANTHER" id="PTHR30469">
    <property type="entry name" value="MULTIDRUG RESISTANCE PROTEIN MDTA"/>
    <property type="match status" value="1"/>
</dbReference>
<dbReference type="GO" id="GO:1990281">
    <property type="term" value="C:efflux pump complex"/>
    <property type="evidence" value="ECO:0007669"/>
    <property type="project" value="TreeGrafter"/>
</dbReference>
<dbReference type="InterPro" id="IPR058624">
    <property type="entry name" value="MdtA-like_HH"/>
</dbReference>
<evidence type="ECO:0000259" key="5">
    <source>
        <dbReference type="Pfam" id="PF25954"/>
    </source>
</evidence>
<feature type="coiled-coil region" evidence="2">
    <location>
        <begin position="159"/>
        <end position="335"/>
    </location>
</feature>
<dbReference type="Pfam" id="PF25876">
    <property type="entry name" value="HH_MFP_RND"/>
    <property type="match status" value="1"/>
</dbReference>
<dbReference type="InterPro" id="IPR058792">
    <property type="entry name" value="Beta-barrel_RND_2"/>
</dbReference>
<feature type="domain" description="CusB-like beta-barrel" evidence="5">
    <location>
        <begin position="371"/>
        <end position="439"/>
    </location>
</feature>
<comment type="similarity">
    <text evidence="1">Belongs to the membrane fusion protein (MFP) (TC 8.A.1) family.</text>
</comment>
<feature type="region of interest" description="Disordered" evidence="3">
    <location>
        <begin position="511"/>
        <end position="576"/>
    </location>
</feature>
<keyword evidence="7" id="KW-1185">Reference proteome</keyword>
<evidence type="ECO:0000256" key="2">
    <source>
        <dbReference type="SAM" id="Coils"/>
    </source>
</evidence>
<sequence>MLGEVYGFRLFKTIERMGETGELKSRLGWKRRLSHTWTLSAGLLLIMVIAGCQSTEVDSQQESVTVETQQAEIGDLTGERIVNATTQSLTEVSLTPELTADVTEVLVEEGEQVEQGQVLARLDDSSLRNTLEQERAALRAAQSNVAVSEAGERGAAASVEQQQAQLENADHSIRQAQEQLNRAQIDLEQARANRGDEIENAEQALQTAERNLQTAQNERDRSQQLYDEGLISEQELENAENAVEDARDSVTEAENSLEQTKQEYNIEQLQSQVETARSNLQQARDSKKEIRAGIESSNASVDEAQGNTENAQASVEQQRQAVQQAEDNLQDAVVTAPSSGRVLTVAVNPGEYYSQQDAMITIGEMNTLNATAAVTEEQLSSFEEGTEMDVRFPSIEQTRTGTVTYIADSSNDNGLFNVEVQVENPNGELRSGIYAEILLYETYVSDGLLVPTSSVIDVDGESSVFIREENQARLVPVEVVREESDLTAIEADIEAGTPVITRGQYFLEDGASVQSPQEAEESSQNSSGDSGSSEEGDAGGTGEENTESNEENEESDADSSSEEAASVAPRNGGMTS</sequence>
<dbReference type="SUPFAM" id="SSF56954">
    <property type="entry name" value="Outer membrane efflux proteins (OEP)"/>
    <property type="match status" value="1"/>
</dbReference>
<feature type="compositionally biased region" description="Acidic residues" evidence="3">
    <location>
        <begin position="544"/>
        <end position="561"/>
    </location>
</feature>
<evidence type="ECO:0000313" key="7">
    <source>
        <dbReference type="Proteomes" id="UP000199668"/>
    </source>
</evidence>
<dbReference type="InterPro" id="IPR006143">
    <property type="entry name" value="RND_pump_MFP"/>
</dbReference>
<keyword evidence="2" id="KW-0175">Coiled coil</keyword>
<dbReference type="EMBL" id="FOTY01000028">
    <property type="protein sequence ID" value="SFM28251.1"/>
    <property type="molecule type" value="Genomic_DNA"/>
</dbReference>